<evidence type="ECO:0000259" key="3">
    <source>
        <dbReference type="Pfam" id="PF01515"/>
    </source>
</evidence>
<dbReference type="NCBIfam" id="NF008852">
    <property type="entry name" value="PRK11890.1"/>
    <property type="match status" value="1"/>
</dbReference>
<accession>A0A238D893</accession>
<dbReference type="EC" id="2.3.1.19" evidence="5"/>
<reference evidence="5 6" key="1">
    <citation type="submission" date="2016-06" db="EMBL/GenBank/DDBJ databases">
        <authorList>
            <person name="Kjaerup R.B."/>
            <person name="Dalgaard T.S."/>
            <person name="Juul-Madsen H.R."/>
        </authorList>
    </citation>
    <scope>NUCLEOTIDE SEQUENCE [LARGE SCALE GENOMIC DNA]</scope>
    <source>
        <strain evidence="5 6">DSM 16361</strain>
    </source>
</reference>
<dbReference type="InterPro" id="IPR050500">
    <property type="entry name" value="Phos_Acetyltrans/Butyryltrans"/>
</dbReference>
<dbReference type="Gene3D" id="3.40.718.10">
    <property type="entry name" value="Isopropylmalate Dehydrogenase"/>
    <property type="match status" value="1"/>
</dbReference>
<evidence type="ECO:0000256" key="1">
    <source>
        <dbReference type="ARBA" id="ARBA00022679"/>
    </source>
</evidence>
<dbReference type="SUPFAM" id="SSF53659">
    <property type="entry name" value="Isocitrate/Isopropylmalate dehydrogenase-like"/>
    <property type="match status" value="1"/>
</dbReference>
<evidence type="ECO:0000259" key="4">
    <source>
        <dbReference type="Pfam" id="PF01575"/>
    </source>
</evidence>
<dbReference type="Proteomes" id="UP000214566">
    <property type="component" value="Unassembled WGS sequence"/>
</dbReference>
<dbReference type="PANTHER" id="PTHR43356:SF2">
    <property type="entry name" value="PHOSPHATE ACETYLTRANSFERASE"/>
    <property type="match status" value="1"/>
</dbReference>
<feature type="domain" description="MaoC-like" evidence="4">
    <location>
        <begin position="26"/>
        <end position="113"/>
    </location>
</feature>
<dbReference type="GO" id="GO:0050182">
    <property type="term" value="F:phosphate butyryltransferase activity"/>
    <property type="evidence" value="ECO:0007669"/>
    <property type="project" value="UniProtKB-EC"/>
</dbReference>
<dbReference type="OrthoDB" id="9774179at2"/>
<dbReference type="CDD" id="cd03449">
    <property type="entry name" value="R_hydratase"/>
    <property type="match status" value="1"/>
</dbReference>
<dbReference type="EMBL" id="FLMQ01000056">
    <property type="protein sequence ID" value="SBP89382.1"/>
    <property type="molecule type" value="Genomic_DNA"/>
</dbReference>
<keyword evidence="2 5" id="KW-0012">Acyltransferase</keyword>
<dbReference type="InterPro" id="IPR002505">
    <property type="entry name" value="PTA_PTB"/>
</dbReference>
<name>A0A238D893_THIDL</name>
<dbReference type="InterPro" id="IPR002539">
    <property type="entry name" value="MaoC-like_dom"/>
</dbReference>
<keyword evidence="6" id="KW-1185">Reference proteome</keyword>
<dbReference type="RefSeq" id="WP_094161471.1">
    <property type="nucleotide sequence ID" value="NZ_LT592171.1"/>
</dbReference>
<dbReference type="SUPFAM" id="SSF54637">
    <property type="entry name" value="Thioesterase/thiol ester dehydrase-isomerase"/>
    <property type="match status" value="1"/>
</dbReference>
<proteinExistence type="predicted"/>
<dbReference type="Pfam" id="PF01515">
    <property type="entry name" value="PTA_PTB"/>
    <property type="match status" value="1"/>
</dbReference>
<dbReference type="Gene3D" id="3.10.129.10">
    <property type="entry name" value="Hotdog Thioesterase"/>
    <property type="match status" value="1"/>
</dbReference>
<feature type="domain" description="Phosphate acetyl/butaryl transferase" evidence="3">
    <location>
        <begin position="243"/>
        <end position="460"/>
    </location>
</feature>
<evidence type="ECO:0000313" key="5">
    <source>
        <dbReference type="EMBL" id="SBP89382.1"/>
    </source>
</evidence>
<protein>
    <submittedName>
        <fullName evidence="5">Putative phosphate butyltransferase</fullName>
        <ecNumber evidence="5">2.3.1.19</ecNumber>
    </submittedName>
</protein>
<dbReference type="InterPro" id="IPR029069">
    <property type="entry name" value="HotDog_dom_sf"/>
</dbReference>
<evidence type="ECO:0000313" key="6">
    <source>
        <dbReference type="Proteomes" id="UP000214566"/>
    </source>
</evidence>
<gene>
    <name evidence="5" type="ORF">THIARS_71002</name>
</gene>
<dbReference type="AlphaFoldDB" id="A0A238D893"/>
<organism evidence="5 6">
    <name type="scientific">Thiomonas delicata</name>
    <name type="common">Thiomonas cuprina</name>
    <dbReference type="NCBI Taxonomy" id="364030"/>
    <lineage>
        <taxon>Bacteria</taxon>
        <taxon>Pseudomonadati</taxon>
        <taxon>Pseudomonadota</taxon>
        <taxon>Betaproteobacteria</taxon>
        <taxon>Burkholderiales</taxon>
        <taxon>Thiomonas</taxon>
    </lineage>
</organism>
<dbReference type="Pfam" id="PF01575">
    <property type="entry name" value="MaoC_dehydratas"/>
    <property type="match status" value="1"/>
</dbReference>
<evidence type="ECO:0000256" key="2">
    <source>
        <dbReference type="ARBA" id="ARBA00023315"/>
    </source>
</evidence>
<sequence length="498" mass="52169">MNDPTPASIESVPFGALKIGQSACLQRRFTHDDAMAFAAISGDLNPAVADEDYARDALFHGLVANGMWLAALVGAVVGTRLPGPGTIYLDQSLRFLHPVSIGDEVSACVRVAALRAEQHDAELAVDIHNQGGQRVAEGRWLVRVPEAAVRRPVTRLPAVELRDPGAKLRALIEQARAALDDGPLVTAVVHAVDEVSLGGAVLAAQAGLITPVFVGPEHKIRAAAEAARIDLSPYRIVATEHSHAAAAQAVAMAREGTVRAMMKGSLHTDELMHAVVDAQTGLRTARRVSHAFVIDVVGRERLLLLSDAAVNVLPDLEAKRDIVQNAIDLAHAMGNAEPKVAILSAVETVNPKIPSTLDAAALCKMADRGQITGGLLDGPLAFDNAVSLRAAQTKGIVSPVAGLADILIAPDLESGNMLAKQLEYLADAKVAGVVLGTRVPVVLTSRADLPDARIASCALAVLLSAPGAAHRPAPHGGQENLGAARRFLESHQNRKKLG</sequence>
<keyword evidence="1 5" id="KW-0808">Transferase</keyword>
<dbReference type="NCBIfam" id="NF006045">
    <property type="entry name" value="PRK08190.1"/>
    <property type="match status" value="1"/>
</dbReference>
<dbReference type="PANTHER" id="PTHR43356">
    <property type="entry name" value="PHOSPHATE ACETYLTRANSFERASE"/>
    <property type="match status" value="1"/>
</dbReference>